<dbReference type="InterPro" id="IPR021678">
    <property type="entry name" value="DUF3263"/>
</dbReference>
<reference evidence="1 2" key="1">
    <citation type="submission" date="2019-01" db="EMBL/GenBank/DDBJ databases">
        <title>Lactibacter flavus gen. nov., sp. nov., a novel bacterium of the family Propionibacteriaceae isolated from raw milk and dairy products.</title>
        <authorList>
            <person name="Huptas C."/>
            <person name="Wenning M."/>
            <person name="Breitenwieser F."/>
            <person name="Doll E."/>
            <person name="Von Neubeck M."/>
            <person name="Busse H.-J."/>
            <person name="Scherer S."/>
        </authorList>
    </citation>
    <scope>NUCLEOTIDE SEQUENCE [LARGE SCALE GENOMIC DNA]</scope>
    <source>
        <strain evidence="1 2">KCTC 33808</strain>
    </source>
</reference>
<dbReference type="Proteomes" id="UP000292373">
    <property type="component" value="Unassembled WGS sequence"/>
</dbReference>
<protein>
    <submittedName>
        <fullName evidence="1">DUF3263 domain-containing protein</fullName>
    </submittedName>
</protein>
<comment type="caution">
    <text evidence="1">The sequence shown here is derived from an EMBL/GenBank/DDBJ whole genome shotgun (WGS) entry which is preliminary data.</text>
</comment>
<proteinExistence type="predicted"/>
<evidence type="ECO:0000313" key="2">
    <source>
        <dbReference type="Proteomes" id="UP000292373"/>
    </source>
</evidence>
<dbReference type="EMBL" id="SDMQ01000001">
    <property type="protein sequence ID" value="TBT88439.1"/>
    <property type="molecule type" value="Genomic_DNA"/>
</dbReference>
<organism evidence="1 2">
    <name type="scientific">Propioniciclava sinopodophylli</name>
    <dbReference type="NCBI Taxonomy" id="1837344"/>
    <lineage>
        <taxon>Bacteria</taxon>
        <taxon>Bacillati</taxon>
        <taxon>Actinomycetota</taxon>
        <taxon>Actinomycetes</taxon>
        <taxon>Propionibacteriales</taxon>
        <taxon>Propionibacteriaceae</taxon>
        <taxon>Propioniciclava</taxon>
    </lineage>
</organism>
<evidence type="ECO:0000313" key="1">
    <source>
        <dbReference type="EMBL" id="TBT88439.1"/>
    </source>
</evidence>
<dbReference type="AlphaFoldDB" id="A0A4Q9KGG6"/>
<dbReference type="OrthoDB" id="3268863at2"/>
<dbReference type="RefSeq" id="WP_131166570.1">
    <property type="nucleotide sequence ID" value="NZ_SDMQ01000001.1"/>
</dbReference>
<accession>A0A4Q9KGG6</accession>
<gene>
    <name evidence="1" type="ORF">ET989_00295</name>
</gene>
<keyword evidence="2" id="KW-1185">Reference proteome</keyword>
<sequence length="106" mass="11792">MPVVTSTASVAHLQSGRAATASGLSEFEADLLDFEATAWKAPEGKDAAILQRFDLSVPRYYQEINALIDRPEALAHAPLLVKRLRRLRDQRQRNRSARHLPVSSTV</sequence>
<dbReference type="Pfam" id="PF11662">
    <property type="entry name" value="DUF3263"/>
    <property type="match status" value="1"/>
</dbReference>
<name>A0A4Q9KGG6_9ACTN</name>